<protein>
    <submittedName>
        <fullName evidence="2">Uncharacterized protein</fullName>
    </submittedName>
</protein>
<evidence type="ECO:0000313" key="3">
    <source>
        <dbReference type="Proteomes" id="UP000041254"/>
    </source>
</evidence>
<feature type="compositionally biased region" description="Basic residues" evidence="1">
    <location>
        <begin position="658"/>
        <end position="668"/>
    </location>
</feature>
<feature type="region of interest" description="Disordered" evidence="1">
    <location>
        <begin position="135"/>
        <end position="155"/>
    </location>
</feature>
<accession>A0A0G4FUW4</accession>
<proteinExistence type="predicted"/>
<evidence type="ECO:0000313" key="2">
    <source>
        <dbReference type="EMBL" id="CEM18742.1"/>
    </source>
</evidence>
<sequence>MSSSKGGQAACPQDEVVGVGLAQLESECVYEVGDFLTTIERKPLSLVCHQLHQKTTDATYGILYRDLTISILEHNYWKKINLTGTLKTRLSKIETAFIDTDGNNKDVLPSVVECIEASNATLVHIGVDDPKRGGFSNVSGNEKGAGSGGEGVEEGGKEPVVFEKTQQLHLTDAGYLDLAEDRKWAFPSLEVLSVGKVGRERISLLPAVTHIVSASPKITSITADVIVVKEGDEWQAFTSSLSGCPKLTSISGLHLVPPENDYGEPNPVEYIYDPLGRLTTALDTNWRTDDMKGVDKTIIIHHRFSFGADFSRQLTDRSGPNHFVLQDLLNWADETKCQIVWMPREDDRLDYDRDRPPQHDDIVIDCGKEAPDTTPPAPHGPVGQLIANLTKKCDAVKFVYGGAPLHDTWGQLLTFPAATKLSIYPRDDDTAVRQVVSSIPEWLVAKDQNGNSTHLPAIQDLYIDMCGYSNTGAHNNSLPTGAEAGRLEQLLGGLTGVRRVWCMAKSLRAVSQCVSYLHARELKKLRIRLGEESDALPDSSHVPVPSLAYPSVNSLRVSNKYEDISKECARSVLSLLMSIKPVKASIDLTLSTESLAGTRRRDLWGDADRARSYALWDLRLEAERRVGSAYDVVSVMCMRNSLRMELVRKEGGKGEKGKRGKRGGSKGK</sequence>
<reference evidence="2 3" key="1">
    <citation type="submission" date="2014-11" db="EMBL/GenBank/DDBJ databases">
        <authorList>
            <person name="Zhu J."/>
            <person name="Qi W."/>
            <person name="Song R."/>
        </authorList>
    </citation>
    <scope>NUCLEOTIDE SEQUENCE [LARGE SCALE GENOMIC DNA]</scope>
</reference>
<dbReference type="AlphaFoldDB" id="A0A0G4FUW4"/>
<gene>
    <name evidence="2" type="ORF">Vbra_395</name>
</gene>
<dbReference type="VEuPathDB" id="CryptoDB:Vbra_395"/>
<feature type="compositionally biased region" description="Basic and acidic residues" evidence="1">
    <location>
        <begin position="648"/>
        <end position="657"/>
    </location>
</feature>
<evidence type="ECO:0000256" key="1">
    <source>
        <dbReference type="SAM" id="MobiDB-lite"/>
    </source>
</evidence>
<organism evidence="2 3">
    <name type="scientific">Vitrella brassicaformis (strain CCMP3155)</name>
    <dbReference type="NCBI Taxonomy" id="1169540"/>
    <lineage>
        <taxon>Eukaryota</taxon>
        <taxon>Sar</taxon>
        <taxon>Alveolata</taxon>
        <taxon>Colpodellida</taxon>
        <taxon>Vitrellaceae</taxon>
        <taxon>Vitrella</taxon>
    </lineage>
</organism>
<dbReference type="Proteomes" id="UP000041254">
    <property type="component" value="Unassembled WGS sequence"/>
</dbReference>
<dbReference type="InParanoid" id="A0A0G4FUW4"/>
<name>A0A0G4FUW4_VITBC</name>
<dbReference type="PhylomeDB" id="A0A0G4FUW4"/>
<dbReference type="EMBL" id="CDMY01000508">
    <property type="protein sequence ID" value="CEM18742.1"/>
    <property type="molecule type" value="Genomic_DNA"/>
</dbReference>
<feature type="region of interest" description="Disordered" evidence="1">
    <location>
        <begin position="648"/>
        <end position="668"/>
    </location>
</feature>
<keyword evidence="3" id="KW-1185">Reference proteome</keyword>